<dbReference type="NCBIfam" id="TIGR03865">
    <property type="entry name" value="PQQ_CXXCW"/>
    <property type="match status" value="1"/>
</dbReference>
<dbReference type="InterPro" id="IPR036873">
    <property type="entry name" value="Rhodanese-like_dom_sf"/>
</dbReference>
<dbReference type="Proteomes" id="UP000315252">
    <property type="component" value="Unassembled WGS sequence"/>
</dbReference>
<keyword evidence="3" id="KW-1185">Reference proteome</keyword>
<dbReference type="PROSITE" id="PS50206">
    <property type="entry name" value="RHODANESE_3"/>
    <property type="match status" value="1"/>
</dbReference>
<dbReference type="RefSeq" id="WP_142894039.1">
    <property type="nucleotide sequence ID" value="NZ_ML660052.1"/>
</dbReference>
<organism evidence="2 3">
    <name type="scientific">Denitrobaculum tricleocarpae</name>
    <dbReference type="NCBI Taxonomy" id="2591009"/>
    <lineage>
        <taxon>Bacteria</taxon>
        <taxon>Pseudomonadati</taxon>
        <taxon>Pseudomonadota</taxon>
        <taxon>Alphaproteobacteria</taxon>
        <taxon>Rhodospirillales</taxon>
        <taxon>Rhodospirillaceae</taxon>
        <taxon>Denitrobaculum</taxon>
    </lineage>
</organism>
<dbReference type="InterPro" id="IPR022376">
    <property type="entry name" value="PQQ_CXXCW"/>
</dbReference>
<comment type="caution">
    <text evidence="2">The sequence shown here is derived from an EMBL/GenBank/DDBJ whole genome shotgun (WGS) entry which is preliminary data.</text>
</comment>
<dbReference type="AlphaFoldDB" id="A0A545U0V5"/>
<feature type="domain" description="Rhodanese" evidence="1">
    <location>
        <begin position="105"/>
        <end position="188"/>
    </location>
</feature>
<dbReference type="CDD" id="cd00158">
    <property type="entry name" value="RHOD"/>
    <property type="match status" value="1"/>
</dbReference>
<reference evidence="2 3" key="1">
    <citation type="submission" date="2019-06" db="EMBL/GenBank/DDBJ databases">
        <title>Whole genome sequence for Rhodospirillaceae sp. R148.</title>
        <authorList>
            <person name="Wang G."/>
        </authorList>
    </citation>
    <scope>NUCLEOTIDE SEQUENCE [LARGE SCALE GENOMIC DNA]</scope>
    <source>
        <strain evidence="2 3">R148</strain>
    </source>
</reference>
<accession>A0A545U0V5</accession>
<dbReference type="InterPro" id="IPR001763">
    <property type="entry name" value="Rhodanese-like_dom"/>
</dbReference>
<evidence type="ECO:0000313" key="3">
    <source>
        <dbReference type="Proteomes" id="UP000315252"/>
    </source>
</evidence>
<dbReference type="Pfam" id="PF00581">
    <property type="entry name" value="Rhodanese"/>
    <property type="match status" value="1"/>
</dbReference>
<evidence type="ECO:0000259" key="1">
    <source>
        <dbReference type="PROSITE" id="PS50206"/>
    </source>
</evidence>
<dbReference type="EMBL" id="VHSH01000001">
    <property type="protein sequence ID" value="TQV83107.1"/>
    <property type="molecule type" value="Genomic_DNA"/>
</dbReference>
<sequence>MAGSASCAQLQRGFRFALFVLGTVAVFAAGSARAQAVAEPEGYRMKAFRAPVPESLTGARTVQTKEAMDLHGAGEVVFIDVLPRPPRPARLADDVVWRPRQRDNIPGSVWLPNVGFGALNPEIESYFQENLARLTKGDKEAGILIYCLADCWMSWNAAKRALTYGYSQVYWYPQGTDGWTGAGGKLEASEPVPMAE</sequence>
<dbReference type="SUPFAM" id="SSF52821">
    <property type="entry name" value="Rhodanese/Cell cycle control phosphatase"/>
    <property type="match status" value="1"/>
</dbReference>
<proteinExistence type="predicted"/>
<dbReference type="Gene3D" id="3.40.250.10">
    <property type="entry name" value="Rhodanese-like domain"/>
    <property type="match status" value="1"/>
</dbReference>
<evidence type="ECO:0000313" key="2">
    <source>
        <dbReference type="EMBL" id="TQV83107.1"/>
    </source>
</evidence>
<protein>
    <submittedName>
        <fullName evidence="2">PQQ-dependent catabolism-associated CXXCW motif protein</fullName>
    </submittedName>
</protein>
<gene>
    <name evidence="2" type="ORF">FKG95_00435</name>
</gene>
<name>A0A545U0V5_9PROT</name>
<dbReference type="OrthoDB" id="176845at2"/>